<dbReference type="PANTHER" id="PTHR42756:SF1">
    <property type="entry name" value="TRANSCRIPTIONAL REPRESSOR OF EMRAB OPERON"/>
    <property type="match status" value="1"/>
</dbReference>
<sequence length="167" mass="18310">MTPDHELPDYEVRILRAIRRIIRAVDMHSKQLQGKQDITTPQLIALLALEKHGAMPVKTLSQSLDLSPSTTVGVIDRLEHKGMVTRTRSIDDRRQVHVAITPEGKTLATLSPFPLQARLADGLSNMPELEQATIALSLERLVSLFGASNIDASAILAVDPIHAESPE</sequence>
<dbReference type="EMBL" id="JBHTIT010000001">
    <property type="protein sequence ID" value="MFD0950838.1"/>
    <property type="molecule type" value="Genomic_DNA"/>
</dbReference>
<protein>
    <submittedName>
        <fullName evidence="5">MarR family winged helix-turn-helix transcriptional regulator</fullName>
    </submittedName>
</protein>
<dbReference type="RefSeq" id="WP_340675723.1">
    <property type="nucleotide sequence ID" value="NZ_JBHTIT010000001.1"/>
</dbReference>
<dbReference type="PRINTS" id="PR00598">
    <property type="entry name" value="HTHMARR"/>
</dbReference>
<dbReference type="InterPro" id="IPR036390">
    <property type="entry name" value="WH_DNA-bd_sf"/>
</dbReference>
<evidence type="ECO:0000256" key="3">
    <source>
        <dbReference type="ARBA" id="ARBA00023163"/>
    </source>
</evidence>
<name>A0ABW3HJE1_9GAMM</name>
<dbReference type="Proteomes" id="UP001597044">
    <property type="component" value="Unassembled WGS sequence"/>
</dbReference>
<dbReference type="Pfam" id="PF01047">
    <property type="entry name" value="MarR"/>
    <property type="match status" value="1"/>
</dbReference>
<evidence type="ECO:0000313" key="6">
    <source>
        <dbReference type="Proteomes" id="UP001597044"/>
    </source>
</evidence>
<keyword evidence="3" id="KW-0804">Transcription</keyword>
<feature type="domain" description="HTH marR-type" evidence="4">
    <location>
        <begin position="11"/>
        <end position="143"/>
    </location>
</feature>
<reference evidence="6" key="1">
    <citation type="journal article" date="2019" name="Int. J. Syst. Evol. Microbiol.">
        <title>The Global Catalogue of Microorganisms (GCM) 10K type strain sequencing project: providing services to taxonomists for standard genome sequencing and annotation.</title>
        <authorList>
            <consortium name="The Broad Institute Genomics Platform"/>
            <consortium name="The Broad Institute Genome Sequencing Center for Infectious Disease"/>
            <person name="Wu L."/>
            <person name="Ma J."/>
        </authorList>
    </citation>
    <scope>NUCLEOTIDE SEQUENCE [LARGE SCALE GENOMIC DNA]</scope>
    <source>
        <strain evidence="6">CCUG 63419</strain>
    </source>
</reference>
<evidence type="ECO:0000259" key="4">
    <source>
        <dbReference type="PROSITE" id="PS50995"/>
    </source>
</evidence>
<dbReference type="SMART" id="SM00347">
    <property type="entry name" value="HTH_MARR"/>
    <property type="match status" value="1"/>
</dbReference>
<evidence type="ECO:0000256" key="1">
    <source>
        <dbReference type="ARBA" id="ARBA00023015"/>
    </source>
</evidence>
<dbReference type="InterPro" id="IPR000835">
    <property type="entry name" value="HTH_MarR-typ"/>
</dbReference>
<dbReference type="InterPro" id="IPR036388">
    <property type="entry name" value="WH-like_DNA-bd_sf"/>
</dbReference>
<keyword evidence="6" id="KW-1185">Reference proteome</keyword>
<gene>
    <name evidence="5" type="ORF">ACFQ0F_10625</name>
</gene>
<dbReference type="PROSITE" id="PS50995">
    <property type="entry name" value="HTH_MARR_2"/>
    <property type="match status" value="1"/>
</dbReference>
<accession>A0ABW3HJE1</accession>
<dbReference type="Gene3D" id="1.10.10.10">
    <property type="entry name" value="Winged helix-like DNA-binding domain superfamily/Winged helix DNA-binding domain"/>
    <property type="match status" value="1"/>
</dbReference>
<keyword evidence="1" id="KW-0805">Transcription regulation</keyword>
<evidence type="ECO:0000313" key="5">
    <source>
        <dbReference type="EMBL" id="MFD0950838.1"/>
    </source>
</evidence>
<dbReference type="SUPFAM" id="SSF46785">
    <property type="entry name" value="Winged helix' DNA-binding domain"/>
    <property type="match status" value="1"/>
</dbReference>
<dbReference type="PANTHER" id="PTHR42756">
    <property type="entry name" value="TRANSCRIPTIONAL REGULATOR, MARR"/>
    <property type="match status" value="1"/>
</dbReference>
<evidence type="ECO:0000256" key="2">
    <source>
        <dbReference type="ARBA" id="ARBA00023125"/>
    </source>
</evidence>
<comment type="caution">
    <text evidence="5">The sequence shown here is derived from an EMBL/GenBank/DDBJ whole genome shotgun (WGS) entry which is preliminary data.</text>
</comment>
<proteinExistence type="predicted"/>
<keyword evidence="2" id="KW-0238">DNA-binding</keyword>
<organism evidence="5 6">
    <name type="scientific">Paraperlucidibaca wandonensis</name>
    <dbReference type="NCBI Taxonomy" id="1268273"/>
    <lineage>
        <taxon>Bacteria</taxon>
        <taxon>Pseudomonadati</taxon>
        <taxon>Pseudomonadota</taxon>
        <taxon>Gammaproteobacteria</taxon>
        <taxon>Moraxellales</taxon>
        <taxon>Moraxellaceae</taxon>
        <taxon>Paraperlucidibaca</taxon>
    </lineage>
</organism>